<dbReference type="AlphaFoldDB" id="A0AAE1DIM7"/>
<name>A0AAE1DIM7_9GAST</name>
<accession>A0AAE1DIM7</accession>
<comment type="caution">
    <text evidence="1">The sequence shown here is derived from an EMBL/GenBank/DDBJ whole genome shotgun (WGS) entry which is preliminary data.</text>
</comment>
<reference evidence="1" key="1">
    <citation type="journal article" date="2023" name="G3 (Bethesda)">
        <title>A reference genome for the long-term kleptoplast-retaining sea slug Elysia crispata morphotype clarki.</title>
        <authorList>
            <person name="Eastman K.E."/>
            <person name="Pendleton A.L."/>
            <person name="Shaikh M.A."/>
            <person name="Suttiyut T."/>
            <person name="Ogas R."/>
            <person name="Tomko P."/>
            <person name="Gavelis G."/>
            <person name="Widhalm J.R."/>
            <person name="Wisecaver J.H."/>
        </authorList>
    </citation>
    <scope>NUCLEOTIDE SEQUENCE</scope>
    <source>
        <strain evidence="1">ECLA1</strain>
    </source>
</reference>
<sequence>MNGTATHLVDHPIPELIYIFFTLMEAKSSDNSRSFNVCLLDISRRLLLIEDLDMEYRMLLHPETCFIMIQVPGSTGFSDRQNFYRCPSSGVVALKAGHKVVADSKRMFYSNCSMLQKVIMYYSVKVGPLEMSEAACTYPDILRLGDSCGHLSLSYLHQSSN</sequence>
<organism evidence="1 2">
    <name type="scientific">Elysia crispata</name>
    <name type="common">lettuce slug</name>
    <dbReference type="NCBI Taxonomy" id="231223"/>
    <lineage>
        <taxon>Eukaryota</taxon>
        <taxon>Metazoa</taxon>
        <taxon>Spiralia</taxon>
        <taxon>Lophotrochozoa</taxon>
        <taxon>Mollusca</taxon>
        <taxon>Gastropoda</taxon>
        <taxon>Heterobranchia</taxon>
        <taxon>Euthyneura</taxon>
        <taxon>Panpulmonata</taxon>
        <taxon>Sacoglossa</taxon>
        <taxon>Placobranchoidea</taxon>
        <taxon>Plakobranchidae</taxon>
        <taxon>Elysia</taxon>
    </lineage>
</organism>
<protein>
    <submittedName>
        <fullName evidence="1">Uncharacterized protein</fullName>
    </submittedName>
</protein>
<dbReference type="EMBL" id="JAWDGP010003665">
    <property type="protein sequence ID" value="KAK3771991.1"/>
    <property type="molecule type" value="Genomic_DNA"/>
</dbReference>
<keyword evidence="2" id="KW-1185">Reference proteome</keyword>
<evidence type="ECO:0000313" key="2">
    <source>
        <dbReference type="Proteomes" id="UP001283361"/>
    </source>
</evidence>
<evidence type="ECO:0000313" key="1">
    <source>
        <dbReference type="EMBL" id="KAK3771991.1"/>
    </source>
</evidence>
<dbReference type="Proteomes" id="UP001283361">
    <property type="component" value="Unassembled WGS sequence"/>
</dbReference>
<proteinExistence type="predicted"/>
<gene>
    <name evidence="1" type="ORF">RRG08_011904</name>
</gene>